<evidence type="ECO:0008006" key="5">
    <source>
        <dbReference type="Google" id="ProtNLM"/>
    </source>
</evidence>
<keyword evidence="2" id="KW-0472">Membrane</keyword>
<proteinExistence type="predicted"/>
<feature type="compositionally biased region" description="Basic and acidic residues" evidence="1">
    <location>
        <begin position="105"/>
        <end position="125"/>
    </location>
</feature>
<gene>
    <name evidence="3" type="ORF">GCM10007047_21720</name>
</gene>
<sequence>MSKLDIISLCLIFFAVLTIVLGIVKIHCYPGTIAKQRNHPQAKAIEVTSLLGLIAFPLWMFALIWAYSNAVIGKVYREDGPEVETPPKPLPEFLEKHRKHPHQSAAKEKSSAARKKSESDNKPAK</sequence>
<accession>A0A8J3GEK6</accession>
<reference evidence="3" key="2">
    <citation type="submission" date="2020-09" db="EMBL/GenBank/DDBJ databases">
        <authorList>
            <person name="Sun Q."/>
            <person name="Kim S."/>
        </authorList>
    </citation>
    <scope>NUCLEOTIDE SEQUENCE</scope>
    <source>
        <strain evidence="3">KCTC 12870</strain>
    </source>
</reference>
<dbReference type="RefSeq" id="WP_189515001.1">
    <property type="nucleotide sequence ID" value="NZ_BMXG01000012.1"/>
</dbReference>
<organism evidence="3 4">
    <name type="scientific">Cerasicoccus arenae</name>
    <dbReference type="NCBI Taxonomy" id="424488"/>
    <lineage>
        <taxon>Bacteria</taxon>
        <taxon>Pseudomonadati</taxon>
        <taxon>Verrucomicrobiota</taxon>
        <taxon>Opitutia</taxon>
        <taxon>Puniceicoccales</taxon>
        <taxon>Cerasicoccaceae</taxon>
        <taxon>Cerasicoccus</taxon>
    </lineage>
</organism>
<evidence type="ECO:0000256" key="2">
    <source>
        <dbReference type="SAM" id="Phobius"/>
    </source>
</evidence>
<reference evidence="3" key="1">
    <citation type="journal article" date="2014" name="Int. J. Syst. Evol. Microbiol.">
        <title>Complete genome sequence of Corynebacterium casei LMG S-19264T (=DSM 44701T), isolated from a smear-ripened cheese.</title>
        <authorList>
            <consortium name="US DOE Joint Genome Institute (JGI-PGF)"/>
            <person name="Walter F."/>
            <person name="Albersmeier A."/>
            <person name="Kalinowski J."/>
            <person name="Ruckert C."/>
        </authorList>
    </citation>
    <scope>NUCLEOTIDE SEQUENCE</scope>
    <source>
        <strain evidence="3">KCTC 12870</strain>
    </source>
</reference>
<comment type="caution">
    <text evidence="3">The sequence shown here is derived from an EMBL/GenBank/DDBJ whole genome shotgun (WGS) entry which is preliminary data.</text>
</comment>
<dbReference type="AlphaFoldDB" id="A0A8J3GEK6"/>
<protein>
    <recommendedName>
        <fullName evidence="5">DUF3302 domain-containing protein</fullName>
    </recommendedName>
</protein>
<feature type="transmembrane region" description="Helical" evidence="2">
    <location>
        <begin position="47"/>
        <end position="67"/>
    </location>
</feature>
<evidence type="ECO:0000313" key="4">
    <source>
        <dbReference type="Proteomes" id="UP000642829"/>
    </source>
</evidence>
<evidence type="ECO:0000313" key="3">
    <source>
        <dbReference type="EMBL" id="GHC04554.1"/>
    </source>
</evidence>
<feature type="region of interest" description="Disordered" evidence="1">
    <location>
        <begin position="80"/>
        <end position="125"/>
    </location>
</feature>
<feature type="transmembrane region" description="Helical" evidence="2">
    <location>
        <begin position="6"/>
        <end position="26"/>
    </location>
</feature>
<dbReference type="InterPro" id="IPR011223">
    <property type="entry name" value="UCP028770"/>
</dbReference>
<keyword evidence="2" id="KW-1133">Transmembrane helix</keyword>
<dbReference type="Pfam" id="PF11742">
    <property type="entry name" value="DUF3302"/>
    <property type="match status" value="1"/>
</dbReference>
<dbReference type="EMBL" id="BMXG01000012">
    <property type="protein sequence ID" value="GHC04554.1"/>
    <property type="molecule type" value="Genomic_DNA"/>
</dbReference>
<keyword evidence="2" id="KW-0812">Transmembrane</keyword>
<keyword evidence="4" id="KW-1185">Reference proteome</keyword>
<evidence type="ECO:0000256" key="1">
    <source>
        <dbReference type="SAM" id="MobiDB-lite"/>
    </source>
</evidence>
<dbReference type="Proteomes" id="UP000642829">
    <property type="component" value="Unassembled WGS sequence"/>
</dbReference>
<name>A0A8J3GEK6_9BACT</name>